<comment type="caution">
    <text evidence="2">The sequence shown here is derived from an EMBL/GenBank/DDBJ whole genome shotgun (WGS) entry which is preliminary data.</text>
</comment>
<dbReference type="EMBL" id="JAAWWP010000007">
    <property type="protein sequence ID" value="NKI42279.1"/>
    <property type="molecule type" value="Genomic_DNA"/>
</dbReference>
<dbReference type="InterPro" id="IPR011335">
    <property type="entry name" value="Restrct_endonuc-II-like"/>
</dbReference>
<keyword evidence="3" id="KW-1185">Reference proteome</keyword>
<evidence type="ECO:0000313" key="3">
    <source>
        <dbReference type="Proteomes" id="UP000772196"/>
    </source>
</evidence>
<dbReference type="Proteomes" id="UP000772196">
    <property type="component" value="Unassembled WGS sequence"/>
</dbReference>
<reference evidence="2 3" key="1">
    <citation type="submission" date="2020-04" db="EMBL/GenBank/DDBJ databases">
        <title>Phylogenetic Diversity and Antibacterial Activity against Ralstonia solanacearum of Endophytic Actinomycete Isolated from Moss.</title>
        <authorList>
            <person name="Zhuang X."/>
        </authorList>
    </citation>
    <scope>NUCLEOTIDE SEQUENCE [LARGE SCALE GENOMIC DNA]</scope>
    <source>
        <strain evidence="2 3">LD120</strain>
    </source>
</reference>
<dbReference type="RefSeq" id="WP_168539270.1">
    <property type="nucleotide sequence ID" value="NZ_JAAWWP010000007.1"/>
</dbReference>
<keyword evidence="2" id="KW-0255">Endonuclease</keyword>
<keyword evidence="2" id="KW-0378">Hydrolase</keyword>
<evidence type="ECO:0000259" key="1">
    <source>
        <dbReference type="Pfam" id="PF04471"/>
    </source>
</evidence>
<keyword evidence="2" id="KW-0540">Nuclease</keyword>
<dbReference type="GO" id="GO:0004519">
    <property type="term" value="F:endonuclease activity"/>
    <property type="evidence" value="ECO:0007669"/>
    <property type="project" value="UniProtKB-KW"/>
</dbReference>
<feature type="domain" description="Restriction endonuclease type IV Mrr" evidence="1">
    <location>
        <begin position="176"/>
        <end position="271"/>
    </location>
</feature>
<organism evidence="2 3">
    <name type="scientific">Streptomyces physcomitrii</name>
    <dbReference type="NCBI Taxonomy" id="2724184"/>
    <lineage>
        <taxon>Bacteria</taxon>
        <taxon>Bacillati</taxon>
        <taxon>Actinomycetota</taxon>
        <taxon>Actinomycetes</taxon>
        <taxon>Kitasatosporales</taxon>
        <taxon>Streptomycetaceae</taxon>
        <taxon>Streptomyces</taxon>
    </lineage>
</organism>
<accession>A0ABX1H1P1</accession>
<dbReference type="InterPro" id="IPR007560">
    <property type="entry name" value="Restrct_endonuc_IV_Mrr"/>
</dbReference>
<evidence type="ECO:0000313" key="2">
    <source>
        <dbReference type="EMBL" id="NKI42279.1"/>
    </source>
</evidence>
<proteinExistence type="predicted"/>
<name>A0ABX1H1P1_9ACTN</name>
<gene>
    <name evidence="2" type="ORF">HFV08_13710</name>
</gene>
<sequence length="321" mass="36572">MRHDDAYHWPPELLELMIETVPRLIRSKEGVITFLRGAGVSEQLLAPHQALLASEPAKVNKFKIVRSVLGHLNEQGDTALGVRRALLKRVTEFENFSSCWPEDQLKAEGLVAQIRRVVNTKDSFTRMQHERDTERQDRLATQQAARNKAAARRERFSDLRNRLAALFKEEDPYARGAGLEVLLNDLFKTDGVSIRDAFAIRDEEGVTHEQIDGVIEIDGKQYIVEVKWWGKPVDIEPMSRQLVRIMSRAEARGLFISASGFTKPAVAACRDFLTHRVVMLGELREVALLLEREEEIANWVREKARQATIERLPLALLGTDF</sequence>
<dbReference type="Pfam" id="PF04471">
    <property type="entry name" value="Mrr_cat"/>
    <property type="match status" value="1"/>
</dbReference>
<dbReference type="SUPFAM" id="SSF52980">
    <property type="entry name" value="Restriction endonuclease-like"/>
    <property type="match status" value="1"/>
</dbReference>
<protein>
    <submittedName>
        <fullName evidence="2">Restriction endonuclease</fullName>
    </submittedName>
</protein>